<dbReference type="InterPro" id="IPR002068">
    <property type="entry name" value="A-crystallin/Hsp20_dom"/>
</dbReference>
<protein>
    <recommendedName>
        <fullName evidence="3">SHSP domain-containing protein</fullName>
    </recommendedName>
</protein>
<dbReference type="VEuPathDB" id="FungiDB:BD410DRAFT_842069"/>
<keyword evidence="5" id="KW-1185">Reference proteome</keyword>
<feature type="domain" description="SHSP" evidence="3">
    <location>
        <begin position="80"/>
        <end position="195"/>
    </location>
</feature>
<evidence type="ECO:0000256" key="2">
    <source>
        <dbReference type="RuleBase" id="RU003616"/>
    </source>
</evidence>
<dbReference type="STRING" id="50990.A0A4Y7PVV5"/>
<evidence type="ECO:0000313" key="5">
    <source>
        <dbReference type="Proteomes" id="UP000294933"/>
    </source>
</evidence>
<accession>A0A4Y7PVV5</accession>
<dbReference type="EMBL" id="ML170196">
    <property type="protein sequence ID" value="TDL19534.1"/>
    <property type="molecule type" value="Genomic_DNA"/>
</dbReference>
<dbReference type="PROSITE" id="PS01031">
    <property type="entry name" value="SHSP"/>
    <property type="match status" value="1"/>
</dbReference>
<sequence>MVMDVTPEHILAPSSVLQTEQLARLIRLNGLMRRAALQSLDLPQSDIRLKRLAALIRRLERDAIRMSVSPPEDHWRGKILRPRMRYFESSGSDGERLATTVLELTGLKMSDLQISTRSGQIVVSGERKPLAESNQTGDVAVDEFKYGKFLKCIDLPSGIEDHHITKVMDNGMLTLQWPLSVPHVKLESSNMVEISS</sequence>
<dbReference type="OrthoDB" id="1431247at2759"/>
<evidence type="ECO:0000259" key="3">
    <source>
        <dbReference type="PROSITE" id="PS01031"/>
    </source>
</evidence>
<organism evidence="4 5">
    <name type="scientific">Rickenella mellea</name>
    <dbReference type="NCBI Taxonomy" id="50990"/>
    <lineage>
        <taxon>Eukaryota</taxon>
        <taxon>Fungi</taxon>
        <taxon>Dikarya</taxon>
        <taxon>Basidiomycota</taxon>
        <taxon>Agaricomycotina</taxon>
        <taxon>Agaricomycetes</taxon>
        <taxon>Hymenochaetales</taxon>
        <taxon>Rickenellaceae</taxon>
        <taxon>Rickenella</taxon>
    </lineage>
</organism>
<dbReference type="AlphaFoldDB" id="A0A4Y7PVV5"/>
<dbReference type="Proteomes" id="UP000294933">
    <property type="component" value="Unassembled WGS sequence"/>
</dbReference>
<reference evidence="4 5" key="1">
    <citation type="submission" date="2018-06" db="EMBL/GenBank/DDBJ databases">
        <title>A transcriptomic atlas of mushroom development highlights an independent origin of complex multicellularity.</title>
        <authorList>
            <consortium name="DOE Joint Genome Institute"/>
            <person name="Krizsan K."/>
            <person name="Almasi E."/>
            <person name="Merenyi Z."/>
            <person name="Sahu N."/>
            <person name="Viragh M."/>
            <person name="Koszo T."/>
            <person name="Mondo S."/>
            <person name="Kiss B."/>
            <person name="Balint B."/>
            <person name="Kues U."/>
            <person name="Barry K."/>
            <person name="Hegedus J.C."/>
            <person name="Henrissat B."/>
            <person name="Johnson J."/>
            <person name="Lipzen A."/>
            <person name="Ohm R."/>
            <person name="Nagy I."/>
            <person name="Pangilinan J."/>
            <person name="Yan J."/>
            <person name="Xiong Y."/>
            <person name="Grigoriev I.V."/>
            <person name="Hibbett D.S."/>
            <person name="Nagy L.G."/>
        </authorList>
    </citation>
    <scope>NUCLEOTIDE SEQUENCE [LARGE SCALE GENOMIC DNA]</scope>
    <source>
        <strain evidence="4 5">SZMC22713</strain>
    </source>
</reference>
<evidence type="ECO:0000313" key="4">
    <source>
        <dbReference type="EMBL" id="TDL19534.1"/>
    </source>
</evidence>
<dbReference type="Gene3D" id="2.60.40.790">
    <property type="match status" value="1"/>
</dbReference>
<gene>
    <name evidence="4" type="ORF">BD410DRAFT_842069</name>
</gene>
<proteinExistence type="inferred from homology"/>
<name>A0A4Y7PVV5_9AGAM</name>
<evidence type="ECO:0000256" key="1">
    <source>
        <dbReference type="PROSITE-ProRule" id="PRU00285"/>
    </source>
</evidence>
<dbReference type="Pfam" id="PF00011">
    <property type="entry name" value="HSP20"/>
    <property type="match status" value="1"/>
</dbReference>
<dbReference type="InterPro" id="IPR008978">
    <property type="entry name" value="HSP20-like_chaperone"/>
</dbReference>
<comment type="similarity">
    <text evidence="1 2">Belongs to the small heat shock protein (HSP20) family.</text>
</comment>
<dbReference type="CDD" id="cd06464">
    <property type="entry name" value="ACD_sHsps-like"/>
    <property type="match status" value="1"/>
</dbReference>
<dbReference type="SUPFAM" id="SSF49764">
    <property type="entry name" value="HSP20-like chaperones"/>
    <property type="match status" value="1"/>
</dbReference>